<dbReference type="Pfam" id="PF02517">
    <property type="entry name" value="Rce1-like"/>
    <property type="match status" value="1"/>
</dbReference>
<gene>
    <name evidence="3" type="ORF">HMPREF9997_00890</name>
</gene>
<dbReference type="PATRIC" id="fig|1035195.3.peg.793"/>
<dbReference type="EMBL" id="AMEM01000016">
    <property type="protein sequence ID" value="EKX90826.1"/>
    <property type="molecule type" value="Genomic_DNA"/>
</dbReference>
<feature type="transmembrane region" description="Helical" evidence="1">
    <location>
        <begin position="34"/>
        <end position="51"/>
    </location>
</feature>
<evidence type="ECO:0000313" key="4">
    <source>
        <dbReference type="Proteomes" id="UP000010445"/>
    </source>
</evidence>
<dbReference type="GO" id="GO:0080120">
    <property type="term" value="P:CAAX-box protein maturation"/>
    <property type="evidence" value="ECO:0007669"/>
    <property type="project" value="UniProtKB-ARBA"/>
</dbReference>
<comment type="caution">
    <text evidence="3">The sequence shown here is derived from an EMBL/GenBank/DDBJ whole genome shotgun (WGS) entry which is preliminary data.</text>
</comment>
<keyword evidence="4" id="KW-1185">Reference proteome</keyword>
<dbReference type="InterPro" id="IPR003675">
    <property type="entry name" value="Rce1/LyrA-like_dom"/>
</dbReference>
<accession>L1MIU7</accession>
<keyword evidence="1" id="KW-0472">Membrane</keyword>
<dbReference type="Proteomes" id="UP000010445">
    <property type="component" value="Unassembled WGS sequence"/>
</dbReference>
<keyword evidence="3" id="KW-0378">Hydrolase</keyword>
<feature type="transmembrane region" description="Helical" evidence="1">
    <location>
        <begin position="145"/>
        <end position="164"/>
    </location>
</feature>
<organism evidence="3 4">
    <name type="scientific">Corynebacterium durum F0235</name>
    <dbReference type="NCBI Taxonomy" id="1035195"/>
    <lineage>
        <taxon>Bacteria</taxon>
        <taxon>Bacillati</taxon>
        <taxon>Actinomycetota</taxon>
        <taxon>Actinomycetes</taxon>
        <taxon>Mycobacteriales</taxon>
        <taxon>Corynebacteriaceae</taxon>
        <taxon>Corynebacterium</taxon>
    </lineage>
</organism>
<dbReference type="eggNOG" id="COG1266">
    <property type="taxonomic scope" value="Bacteria"/>
</dbReference>
<feature type="domain" description="CAAX prenyl protease 2/Lysostaphin resistance protein A-like" evidence="2">
    <location>
        <begin position="36"/>
        <end position="129"/>
    </location>
</feature>
<reference evidence="3 4" key="1">
    <citation type="submission" date="2012-05" db="EMBL/GenBank/DDBJ databases">
        <authorList>
            <person name="Weinstock G."/>
            <person name="Sodergren E."/>
            <person name="Lobos E.A."/>
            <person name="Fulton L."/>
            <person name="Fulton R."/>
            <person name="Courtney L."/>
            <person name="Fronick C."/>
            <person name="O'Laughlin M."/>
            <person name="Godfrey J."/>
            <person name="Wilson R.M."/>
            <person name="Miner T."/>
            <person name="Farmer C."/>
            <person name="Delehaunty K."/>
            <person name="Cordes M."/>
            <person name="Minx P."/>
            <person name="Tomlinson C."/>
            <person name="Chen J."/>
            <person name="Wollam A."/>
            <person name="Pepin K.H."/>
            <person name="Bhonagiri V."/>
            <person name="Zhang X."/>
            <person name="Suruliraj S."/>
            <person name="Warren W."/>
            <person name="Mitreva M."/>
            <person name="Mardis E.R."/>
            <person name="Wilson R.K."/>
        </authorList>
    </citation>
    <scope>NUCLEOTIDE SEQUENCE [LARGE SCALE GENOMIC DNA]</scope>
    <source>
        <strain evidence="3 4">F0235</strain>
    </source>
</reference>
<dbReference type="AlphaFoldDB" id="L1MIU7"/>
<dbReference type="STRING" id="1035195.HMPREF9997_00890"/>
<evidence type="ECO:0000259" key="2">
    <source>
        <dbReference type="Pfam" id="PF02517"/>
    </source>
</evidence>
<feature type="transmembrane region" description="Helical" evidence="1">
    <location>
        <begin position="63"/>
        <end position="84"/>
    </location>
</feature>
<keyword evidence="1" id="KW-0812">Transmembrane</keyword>
<feature type="transmembrane region" description="Helical" evidence="1">
    <location>
        <begin position="119"/>
        <end position="139"/>
    </location>
</feature>
<evidence type="ECO:0000256" key="1">
    <source>
        <dbReference type="SAM" id="Phobius"/>
    </source>
</evidence>
<dbReference type="GO" id="GO:0004175">
    <property type="term" value="F:endopeptidase activity"/>
    <property type="evidence" value="ECO:0007669"/>
    <property type="project" value="UniProtKB-ARBA"/>
</dbReference>
<keyword evidence="3" id="KW-0645">Protease</keyword>
<name>L1MIU7_9CORY</name>
<proteinExistence type="predicted"/>
<feature type="transmembrane region" description="Helical" evidence="1">
    <location>
        <begin position="96"/>
        <end position="112"/>
    </location>
</feature>
<dbReference type="HOGENOM" id="CLU_1545030_0_0_11"/>
<evidence type="ECO:0000313" key="3">
    <source>
        <dbReference type="EMBL" id="EKX90826.1"/>
    </source>
</evidence>
<protein>
    <submittedName>
        <fullName evidence="3">CAAX amino terminal protease family protein</fullName>
    </submittedName>
</protein>
<keyword evidence="1" id="KW-1133">Transmembrane helix</keyword>
<sequence>MIAAACIIFATTMGIAHLAGVKGISEDSSGDTWWANIILAFGLGFLLQAIPEEIIFRGWLIPSLGNTKLAVALSVVTFGAIHIVSQGGQQNLVERFIYLIMPLGFAFSAAIVRLASHSVWAAIGVHGGLHISGTIMFFLPNESSPLQWTLLGVLWVLVGIIVNWRYKVLKNLA</sequence>
<dbReference type="GO" id="GO:0006508">
    <property type="term" value="P:proteolysis"/>
    <property type="evidence" value="ECO:0007669"/>
    <property type="project" value="UniProtKB-KW"/>
</dbReference>